<dbReference type="InterPro" id="IPR002575">
    <property type="entry name" value="Aminoglycoside_PTrfase"/>
</dbReference>
<evidence type="ECO:0000313" key="2">
    <source>
        <dbReference type="EMBL" id="SHH00796.1"/>
    </source>
</evidence>
<dbReference type="STRING" id="870908.SAMN04488044_1811"/>
<protein>
    <recommendedName>
        <fullName evidence="1">Aminoglycoside phosphotransferase domain-containing protein</fullName>
    </recommendedName>
</protein>
<reference evidence="3" key="1">
    <citation type="submission" date="2016-11" db="EMBL/GenBank/DDBJ databases">
        <authorList>
            <person name="Varghese N."/>
            <person name="Submissions S."/>
        </authorList>
    </citation>
    <scope>NUCLEOTIDE SEQUENCE [LARGE SCALE GENOMIC DNA]</scope>
    <source>
        <strain evidence="3">DSM 28223</strain>
    </source>
</reference>
<evidence type="ECO:0000259" key="1">
    <source>
        <dbReference type="Pfam" id="PF01636"/>
    </source>
</evidence>
<dbReference type="EMBL" id="FQWM01000002">
    <property type="protein sequence ID" value="SHH00796.1"/>
    <property type="molecule type" value="Genomic_DNA"/>
</dbReference>
<feature type="domain" description="Aminoglycoside phosphotransferase" evidence="1">
    <location>
        <begin position="25"/>
        <end position="256"/>
    </location>
</feature>
<dbReference type="Gene3D" id="3.90.1200.10">
    <property type="match status" value="1"/>
</dbReference>
<proteinExistence type="predicted"/>
<dbReference type="Pfam" id="PF01636">
    <property type="entry name" value="APH"/>
    <property type="match status" value="1"/>
</dbReference>
<dbReference type="AlphaFoldDB" id="A0A1M5PG35"/>
<dbReference type="SUPFAM" id="SSF56112">
    <property type="entry name" value="Protein kinase-like (PK-like)"/>
    <property type="match status" value="1"/>
</dbReference>
<dbReference type="Proteomes" id="UP000184211">
    <property type="component" value="Unassembled WGS sequence"/>
</dbReference>
<accession>A0A1M5PG35</accession>
<dbReference type="RefSeq" id="WP_242648557.1">
    <property type="nucleotide sequence ID" value="NZ_FQWM01000002.1"/>
</dbReference>
<dbReference type="Gene3D" id="3.30.200.20">
    <property type="entry name" value="Phosphorylase Kinase, domain 1"/>
    <property type="match status" value="1"/>
</dbReference>
<name>A0A1M5PG35_9RHOB</name>
<keyword evidence="3" id="KW-1185">Reference proteome</keyword>
<organism evidence="2 3">
    <name type="scientific">Cognatishimia maritima</name>
    <dbReference type="NCBI Taxonomy" id="870908"/>
    <lineage>
        <taxon>Bacteria</taxon>
        <taxon>Pseudomonadati</taxon>
        <taxon>Pseudomonadota</taxon>
        <taxon>Alphaproteobacteria</taxon>
        <taxon>Rhodobacterales</taxon>
        <taxon>Paracoccaceae</taxon>
        <taxon>Cognatishimia</taxon>
    </lineage>
</organism>
<evidence type="ECO:0000313" key="3">
    <source>
        <dbReference type="Proteomes" id="UP000184211"/>
    </source>
</evidence>
<sequence length="340" mass="37687">MTDRADKMSAFLAKAGWSTAQRSNLAGDASNRRYERLVAKDGARAVLMDAPPEKGEDVRPFVGIDNHLRAQGLSAPEIFACDTDNGFLLLEDLGDDLFARVLKTAPAREAELYEAAVDVLLDLHQAAPPQDLAEYDSAVMADMAAQAWRWYRRGCGLDWSDKAAEFATKFETILAQNLSAPEVLIQRDYHAENLIWLPDRVGAARVGLLDFQDAMVGHRAYDLVSLLQDARRDVSAAVQDNMLAHYIAKSGQNDMDFRAAFHLLGLQRNLRILGIFARLSLHFGKPHYVDLIPRVWDHIIQDLKHPVTAPLAKVILGDLPAPTPTILKDLKDQCGTVPTL</sequence>
<gene>
    <name evidence="2" type="ORF">SAMN04488044_1811</name>
</gene>
<dbReference type="InterPro" id="IPR011009">
    <property type="entry name" value="Kinase-like_dom_sf"/>
</dbReference>